<reference evidence="2" key="1">
    <citation type="submission" date="2022-11" db="UniProtKB">
        <authorList>
            <consortium name="WormBaseParasite"/>
        </authorList>
    </citation>
    <scope>IDENTIFICATION</scope>
</reference>
<organism evidence="1 2">
    <name type="scientific">Panagrolaimus sp. PS1159</name>
    <dbReference type="NCBI Taxonomy" id="55785"/>
    <lineage>
        <taxon>Eukaryota</taxon>
        <taxon>Metazoa</taxon>
        <taxon>Ecdysozoa</taxon>
        <taxon>Nematoda</taxon>
        <taxon>Chromadorea</taxon>
        <taxon>Rhabditida</taxon>
        <taxon>Tylenchina</taxon>
        <taxon>Panagrolaimomorpha</taxon>
        <taxon>Panagrolaimoidea</taxon>
        <taxon>Panagrolaimidae</taxon>
        <taxon>Panagrolaimus</taxon>
    </lineage>
</organism>
<evidence type="ECO:0000313" key="2">
    <source>
        <dbReference type="WBParaSite" id="PS1159_v2.g14572.t1"/>
    </source>
</evidence>
<protein>
    <submittedName>
        <fullName evidence="2">Serine-threonine/tyrosine-protein kinase catalytic domain-containing protein</fullName>
    </submittedName>
</protein>
<evidence type="ECO:0000313" key="1">
    <source>
        <dbReference type="Proteomes" id="UP000887580"/>
    </source>
</evidence>
<proteinExistence type="predicted"/>
<accession>A0AC35F7F4</accession>
<name>A0AC35F7F4_9BILA</name>
<sequence length="76" mass="9263">MWQIFQKSYQLPHDFIVPQDIVKNYETGKKLPIPTTISEDFWFRIFLQCFDLHPTARPSFEDLYQRLLVFHEDPDM</sequence>
<dbReference type="WBParaSite" id="PS1159_v2.g14572.t1">
    <property type="protein sequence ID" value="PS1159_v2.g14572.t1"/>
    <property type="gene ID" value="PS1159_v2.g14572"/>
</dbReference>
<dbReference type="Proteomes" id="UP000887580">
    <property type="component" value="Unplaced"/>
</dbReference>